<comment type="caution">
    <text evidence="2">The sequence shown here is derived from an EMBL/GenBank/DDBJ whole genome shotgun (WGS) entry which is preliminary data.</text>
</comment>
<accession>A0A6A4ZHB5</accession>
<dbReference type="Gene3D" id="1.10.443.10">
    <property type="entry name" value="Intergrase catalytic core"/>
    <property type="match status" value="1"/>
</dbReference>
<evidence type="ECO:0000313" key="3">
    <source>
        <dbReference type="Proteomes" id="UP000469452"/>
    </source>
</evidence>
<evidence type="ECO:0000313" key="2">
    <source>
        <dbReference type="EMBL" id="KAF0706906.1"/>
    </source>
</evidence>
<dbReference type="InterPro" id="IPR013762">
    <property type="entry name" value="Integrase-like_cat_sf"/>
</dbReference>
<dbReference type="SUPFAM" id="SSF56349">
    <property type="entry name" value="DNA breaking-rejoining enzymes"/>
    <property type="match status" value="1"/>
</dbReference>
<keyword evidence="1" id="KW-0233">DNA recombination</keyword>
<dbReference type="VEuPathDB" id="FungiDB:H257_14689"/>
<dbReference type="InterPro" id="IPR011010">
    <property type="entry name" value="DNA_brk_join_enz"/>
</dbReference>
<reference evidence="2 3" key="1">
    <citation type="submission" date="2019-06" db="EMBL/GenBank/DDBJ databases">
        <title>Genomics analysis of Aphanomyces spp. identifies a new class of oomycete effector associated with host adaptation.</title>
        <authorList>
            <person name="Gaulin E."/>
        </authorList>
    </citation>
    <scope>NUCLEOTIDE SEQUENCE [LARGE SCALE GENOMIC DNA]</scope>
    <source>
        <strain evidence="2 3">E</strain>
    </source>
</reference>
<dbReference type="Proteomes" id="UP000469452">
    <property type="component" value="Unassembled WGS sequence"/>
</dbReference>
<dbReference type="EMBL" id="VJMI01019599">
    <property type="protein sequence ID" value="KAF0706906.1"/>
    <property type="molecule type" value="Genomic_DNA"/>
</dbReference>
<dbReference type="GO" id="GO:0015074">
    <property type="term" value="P:DNA integration"/>
    <property type="evidence" value="ECO:0007669"/>
    <property type="project" value="InterPro"/>
</dbReference>
<proteinExistence type="predicted"/>
<name>A0A6A4ZHB5_APHAT</name>
<gene>
    <name evidence="2" type="ORF">AaE_013888</name>
</gene>
<evidence type="ECO:0008006" key="4">
    <source>
        <dbReference type="Google" id="ProtNLM"/>
    </source>
</evidence>
<organism evidence="2 3">
    <name type="scientific">Aphanomyces astaci</name>
    <name type="common">Crayfish plague agent</name>
    <dbReference type="NCBI Taxonomy" id="112090"/>
    <lineage>
        <taxon>Eukaryota</taxon>
        <taxon>Sar</taxon>
        <taxon>Stramenopiles</taxon>
        <taxon>Oomycota</taxon>
        <taxon>Saprolegniomycetes</taxon>
        <taxon>Saprolegniales</taxon>
        <taxon>Verrucalvaceae</taxon>
        <taxon>Aphanomyces</taxon>
    </lineage>
</organism>
<feature type="non-terminal residue" evidence="2">
    <location>
        <position position="1"/>
    </location>
</feature>
<protein>
    <recommendedName>
        <fullName evidence="4">Core-binding (CB) domain-containing protein</fullName>
    </recommendedName>
</protein>
<sequence>SACVCVREENFLEFIVWTVRERDIGLGTLRGYRSAVKSLYIDQGIALPEPYDGDMKVIFSGIRKSVAQNLQNGSKEFTGKRPMSFSVFEHLCAASMGLPDCGFTHLYLVLSWNLMCRSKSTETIRFEHMSCEDDAIGFVFHKTKTSQEGTKNKDPKHCFANPLKPQVCLFLALGIYLACNTQILPNNLFPGAKQKDRFGKSLGRLLSSLQRLAAGSDKKANDIGTHSIRKGSATFVSSGSTGGPSIVSVCLRCGWSLGNVMERYFRYEAAGDQFTGRVVCGLPINSANLSQLPPHFSNLACPLVNNALAMVFPSLIGQSQLHGVLRLLLASLVHHHDFLIGQFLPNHPLLSTPLFTSNDVVSTLRPLASPPTWSYYGNWIEMQKSIQSIPAVVLNGVRQIVDERGLAAGNITQAFLESTLSKAVATVVQQVRPGAPPSPTPTNEVDPDSSVFLWGGMLHMLPEGFKFPSVDLATAWSLWWRGNPAQKIIPFRKISTRDLSLISERKEYYEWKFIMDRMSKFYMAKQGSPPCPSASALELAASFVVANGLLDPIRTTTSKKRSRRDGQLRVSTAARLVRQMESTADPRSYRKRNK</sequence>
<evidence type="ECO:0000256" key="1">
    <source>
        <dbReference type="ARBA" id="ARBA00023172"/>
    </source>
</evidence>
<dbReference type="GO" id="GO:0006310">
    <property type="term" value="P:DNA recombination"/>
    <property type="evidence" value="ECO:0007669"/>
    <property type="project" value="UniProtKB-KW"/>
</dbReference>
<dbReference type="AlphaFoldDB" id="A0A6A4ZHB5"/>
<dbReference type="GO" id="GO:0003677">
    <property type="term" value="F:DNA binding"/>
    <property type="evidence" value="ECO:0007669"/>
    <property type="project" value="InterPro"/>
</dbReference>